<dbReference type="RefSeq" id="WP_183645208.1">
    <property type="nucleotide sequence ID" value="NZ_JACHBL010000002.1"/>
</dbReference>
<evidence type="ECO:0000313" key="2">
    <source>
        <dbReference type="EMBL" id="MBB5599367.1"/>
    </source>
</evidence>
<dbReference type="AlphaFoldDB" id="A0A7W8YDI5"/>
<evidence type="ECO:0000313" key="3">
    <source>
        <dbReference type="Proteomes" id="UP000523863"/>
    </source>
</evidence>
<keyword evidence="3" id="KW-1185">Reference proteome</keyword>
<organism evidence="2 3">
    <name type="scientific">Neomicrococcus lactis</name>
    <dbReference type="NCBI Taxonomy" id="732241"/>
    <lineage>
        <taxon>Bacteria</taxon>
        <taxon>Bacillati</taxon>
        <taxon>Actinomycetota</taxon>
        <taxon>Actinomycetes</taxon>
        <taxon>Micrococcales</taxon>
        <taxon>Micrococcaceae</taxon>
        <taxon>Neomicrococcus</taxon>
    </lineage>
</organism>
<dbReference type="EMBL" id="JACHBL010000002">
    <property type="protein sequence ID" value="MBB5599367.1"/>
    <property type="molecule type" value="Genomic_DNA"/>
</dbReference>
<name>A0A7W8YDI5_9MICC</name>
<accession>A0A7W8YDI5</accession>
<sequence length="207" mass="22534">MSQNHTTWKPLTDSELHEIQAHRPSVRSTEASYLLQSIASGSIEEPTSLYPRLAALITSSPLVRDQVTLDATQTPAKSGVLQDLHNTAPATHQQNLALPAAVTYAAQGNYRAAMPLINNIPTHDADGPWRETITQARLTMASPEAFKTTVIDSFAADLPPRLEVADAVYDRNKYRQASFPAGRDTDATGITPKHEPPTPDTGNELEK</sequence>
<feature type="region of interest" description="Disordered" evidence="1">
    <location>
        <begin position="176"/>
        <end position="207"/>
    </location>
</feature>
<reference evidence="2 3" key="1">
    <citation type="submission" date="2020-08" db="EMBL/GenBank/DDBJ databases">
        <title>Sequencing the genomes of 1000 actinobacteria strains.</title>
        <authorList>
            <person name="Klenk H.-P."/>
        </authorList>
    </citation>
    <scope>NUCLEOTIDE SEQUENCE [LARGE SCALE GENOMIC DNA]</scope>
    <source>
        <strain evidence="2 3">DSM 23694</strain>
    </source>
</reference>
<dbReference type="Proteomes" id="UP000523863">
    <property type="component" value="Unassembled WGS sequence"/>
</dbReference>
<protein>
    <submittedName>
        <fullName evidence="2">Uncharacterized protein</fullName>
    </submittedName>
</protein>
<proteinExistence type="predicted"/>
<evidence type="ECO:0000256" key="1">
    <source>
        <dbReference type="SAM" id="MobiDB-lite"/>
    </source>
</evidence>
<comment type="caution">
    <text evidence="2">The sequence shown here is derived from an EMBL/GenBank/DDBJ whole genome shotgun (WGS) entry which is preliminary data.</text>
</comment>
<gene>
    <name evidence="2" type="ORF">BKA12_002506</name>
</gene>